<evidence type="ECO:0000256" key="10">
    <source>
        <dbReference type="SAM" id="SignalP"/>
    </source>
</evidence>
<evidence type="ECO:0000313" key="12">
    <source>
        <dbReference type="EMBL" id="NYF43497.1"/>
    </source>
</evidence>
<dbReference type="PRINTS" id="PR00294">
    <property type="entry name" value="SSBTLNINHBTR"/>
</dbReference>
<evidence type="ECO:0000256" key="7">
    <source>
        <dbReference type="ARBA" id="ARBA00023157"/>
    </source>
</evidence>
<evidence type="ECO:0000256" key="8">
    <source>
        <dbReference type="RuleBase" id="RU003471"/>
    </source>
</evidence>
<dbReference type="EMBL" id="JACCCO010000003">
    <property type="protein sequence ID" value="NYF43497.1"/>
    <property type="molecule type" value="Genomic_DNA"/>
</dbReference>
<evidence type="ECO:0000256" key="4">
    <source>
        <dbReference type="ARBA" id="ARBA00022525"/>
    </source>
</evidence>
<gene>
    <name evidence="12" type="ORF">HDA43_005724</name>
</gene>
<dbReference type="GO" id="GO:0004867">
    <property type="term" value="F:serine-type endopeptidase inhibitor activity"/>
    <property type="evidence" value="ECO:0007669"/>
    <property type="project" value="UniProtKB-KW"/>
</dbReference>
<reference evidence="12 13" key="1">
    <citation type="submission" date="2020-07" db="EMBL/GenBank/DDBJ databases">
        <title>Sequencing the genomes of 1000 actinobacteria strains.</title>
        <authorList>
            <person name="Klenk H.-P."/>
        </authorList>
    </citation>
    <scope>NUCLEOTIDE SEQUENCE [LARGE SCALE GENOMIC DNA]</scope>
    <source>
        <strain evidence="12 13">DSM 45763</strain>
    </source>
</reference>
<feature type="chain" id="PRO_5032685613" description="Subtilisin inhibitor domain-containing protein" evidence="10">
    <location>
        <begin position="22"/>
        <end position="156"/>
    </location>
</feature>
<comment type="subcellular location">
    <subcellularLocation>
        <location evidence="1">Secreted</location>
    </subcellularLocation>
</comment>
<keyword evidence="4" id="KW-0964">Secreted</keyword>
<dbReference type="RefSeq" id="WP_179827037.1">
    <property type="nucleotide sequence ID" value="NZ_JACCCO010000003.1"/>
</dbReference>
<dbReference type="AlphaFoldDB" id="A0A852V0U4"/>
<dbReference type="SUPFAM" id="SSF55399">
    <property type="entry name" value="Subtilisin inhibitor"/>
    <property type="match status" value="1"/>
</dbReference>
<feature type="compositionally biased region" description="Low complexity" evidence="9">
    <location>
        <begin position="24"/>
        <end position="48"/>
    </location>
</feature>
<evidence type="ECO:0000256" key="9">
    <source>
        <dbReference type="SAM" id="MobiDB-lite"/>
    </source>
</evidence>
<accession>A0A852V0U4</accession>
<organism evidence="12 13">
    <name type="scientific">Streptosporangium sandarakinum</name>
    <dbReference type="NCBI Taxonomy" id="1260955"/>
    <lineage>
        <taxon>Bacteria</taxon>
        <taxon>Bacillati</taxon>
        <taxon>Actinomycetota</taxon>
        <taxon>Actinomycetes</taxon>
        <taxon>Streptosporangiales</taxon>
        <taxon>Streptosporangiaceae</taxon>
        <taxon>Streptosporangium</taxon>
    </lineage>
</organism>
<feature type="signal peptide" evidence="10">
    <location>
        <begin position="1"/>
        <end position="21"/>
    </location>
</feature>
<evidence type="ECO:0000256" key="6">
    <source>
        <dbReference type="ARBA" id="ARBA00022900"/>
    </source>
</evidence>
<dbReference type="GO" id="GO:0005576">
    <property type="term" value="C:extracellular region"/>
    <property type="evidence" value="ECO:0007669"/>
    <property type="project" value="UniProtKB-SubCell"/>
</dbReference>
<dbReference type="InterPro" id="IPR036819">
    <property type="entry name" value="Subtilisin_inhibitor-like_sf"/>
</dbReference>
<comment type="similarity">
    <text evidence="2 8">Belongs to the protease inhibitor I16 (SSI) family.</text>
</comment>
<feature type="domain" description="Subtilisin inhibitor" evidence="11">
    <location>
        <begin position="68"/>
        <end position="142"/>
    </location>
</feature>
<feature type="region of interest" description="Disordered" evidence="9">
    <location>
        <begin position="24"/>
        <end position="60"/>
    </location>
</feature>
<evidence type="ECO:0000256" key="1">
    <source>
        <dbReference type="ARBA" id="ARBA00004613"/>
    </source>
</evidence>
<evidence type="ECO:0000256" key="2">
    <source>
        <dbReference type="ARBA" id="ARBA00010472"/>
    </source>
</evidence>
<keyword evidence="6 8" id="KW-0722">Serine protease inhibitor</keyword>
<protein>
    <recommendedName>
        <fullName evidence="11">Subtilisin inhibitor domain-containing protein</fullName>
    </recommendedName>
</protein>
<keyword evidence="10" id="KW-0732">Signal</keyword>
<comment type="subunit">
    <text evidence="3">Homodimer.</text>
</comment>
<name>A0A852V0U4_9ACTN</name>
<evidence type="ECO:0000259" key="11">
    <source>
        <dbReference type="Pfam" id="PF00720"/>
    </source>
</evidence>
<dbReference type="Pfam" id="PF00720">
    <property type="entry name" value="SSI"/>
    <property type="match status" value="1"/>
</dbReference>
<proteinExistence type="inferred from homology"/>
<evidence type="ECO:0000256" key="3">
    <source>
        <dbReference type="ARBA" id="ARBA00011738"/>
    </source>
</evidence>
<comment type="caution">
    <text evidence="12">The sequence shown here is derived from an EMBL/GenBank/DDBJ whole genome shotgun (WGS) entry which is preliminary data.</text>
</comment>
<evidence type="ECO:0000256" key="5">
    <source>
        <dbReference type="ARBA" id="ARBA00022690"/>
    </source>
</evidence>
<keyword evidence="13" id="KW-1185">Reference proteome</keyword>
<keyword evidence="5 8" id="KW-0646">Protease inhibitor</keyword>
<dbReference type="Proteomes" id="UP000576393">
    <property type="component" value="Unassembled WGS sequence"/>
</dbReference>
<keyword evidence="7" id="KW-1015">Disulfide bond</keyword>
<evidence type="ECO:0000313" key="13">
    <source>
        <dbReference type="Proteomes" id="UP000576393"/>
    </source>
</evidence>
<sequence length="156" mass="15769">MRTVKIASAVVVFALAVVSHAAESSVPDGPSSVSDDLAAALGGSSPASDTAAPGAGPPLTLTLSVAGGPAKSVVLRCGDAGDGGSHPDPATACGLLRQVDGDLPRLAYDIDMICPPEYDPHTVGAFGTWAGRPVRFTRTYDNGCEMTALTGPLFRF</sequence>
<dbReference type="InterPro" id="IPR000691">
    <property type="entry name" value="Prot_inh_I16_SSI"/>
</dbReference>
<dbReference type="InterPro" id="IPR023549">
    <property type="entry name" value="Subtilisin_inhibitor"/>
</dbReference>
<dbReference type="Gene3D" id="3.30.350.10">
    <property type="entry name" value="Subtilisin inhibitor-like"/>
    <property type="match status" value="1"/>
</dbReference>